<dbReference type="GO" id="GO:0001228">
    <property type="term" value="F:DNA-binding transcription activator activity, RNA polymerase II-specific"/>
    <property type="evidence" value="ECO:0007669"/>
    <property type="project" value="TreeGrafter"/>
</dbReference>
<dbReference type="Proteomes" id="UP000198287">
    <property type="component" value="Unassembled WGS sequence"/>
</dbReference>
<accession>A0A226DP29</accession>
<dbReference type="AlphaFoldDB" id="A0A226DP29"/>
<name>A0A226DP29_FOLCA</name>
<gene>
    <name evidence="10" type="ORF">Fcan01_18962</name>
</gene>
<dbReference type="GO" id="GO:0008270">
    <property type="term" value="F:zinc ion binding"/>
    <property type="evidence" value="ECO:0007669"/>
    <property type="project" value="UniProtKB-KW"/>
</dbReference>
<evidence type="ECO:0000313" key="11">
    <source>
        <dbReference type="Proteomes" id="UP000198287"/>
    </source>
</evidence>
<dbReference type="EMBL" id="LNIX01000016">
    <property type="protein sequence ID" value="OXA45986.1"/>
    <property type="molecule type" value="Genomic_DNA"/>
</dbReference>
<keyword evidence="2" id="KW-0479">Metal-binding</keyword>
<evidence type="ECO:0000313" key="10">
    <source>
        <dbReference type="EMBL" id="OXA45986.1"/>
    </source>
</evidence>
<dbReference type="InterPro" id="IPR013087">
    <property type="entry name" value="Znf_C2H2_type"/>
</dbReference>
<evidence type="ECO:0000256" key="5">
    <source>
        <dbReference type="ARBA" id="ARBA00022833"/>
    </source>
</evidence>
<dbReference type="PANTHER" id="PTHR24376:SF235">
    <property type="entry name" value="C2H2-TYPE DOMAIN-CONTAINING PROTEIN"/>
    <property type="match status" value="1"/>
</dbReference>
<dbReference type="GO" id="GO:0000978">
    <property type="term" value="F:RNA polymerase II cis-regulatory region sequence-specific DNA binding"/>
    <property type="evidence" value="ECO:0007669"/>
    <property type="project" value="TreeGrafter"/>
</dbReference>
<comment type="caution">
    <text evidence="10">The sequence shown here is derived from an EMBL/GenBank/DDBJ whole genome shotgun (WGS) entry which is preliminary data.</text>
</comment>
<feature type="region of interest" description="Disordered" evidence="8">
    <location>
        <begin position="116"/>
        <end position="176"/>
    </location>
</feature>
<keyword evidence="11" id="KW-1185">Reference proteome</keyword>
<reference evidence="10 11" key="1">
    <citation type="submission" date="2015-12" db="EMBL/GenBank/DDBJ databases">
        <title>The genome of Folsomia candida.</title>
        <authorList>
            <person name="Faddeeva A."/>
            <person name="Derks M.F."/>
            <person name="Anvar Y."/>
            <person name="Smit S."/>
            <person name="Van Straalen N."/>
            <person name="Roelofs D."/>
        </authorList>
    </citation>
    <scope>NUCLEOTIDE SEQUENCE [LARGE SCALE GENOMIC DNA]</scope>
    <source>
        <strain evidence="10 11">VU population</strain>
        <tissue evidence="10">Whole body</tissue>
    </source>
</reference>
<keyword evidence="3" id="KW-0677">Repeat</keyword>
<proteinExistence type="predicted"/>
<feature type="domain" description="C2H2-type" evidence="9">
    <location>
        <begin position="297"/>
        <end position="324"/>
    </location>
</feature>
<dbReference type="PROSITE" id="PS50157">
    <property type="entry name" value="ZINC_FINGER_C2H2_2"/>
    <property type="match status" value="3"/>
</dbReference>
<protein>
    <submittedName>
        <fullName evidence="10">Zinc finger protein 62</fullName>
    </submittedName>
</protein>
<dbReference type="PROSITE" id="PS00028">
    <property type="entry name" value="ZINC_FINGER_C2H2_1"/>
    <property type="match status" value="5"/>
</dbReference>
<keyword evidence="5" id="KW-0862">Zinc</keyword>
<dbReference type="Pfam" id="PF00096">
    <property type="entry name" value="zf-C2H2"/>
    <property type="match status" value="1"/>
</dbReference>
<dbReference type="SUPFAM" id="SSF57667">
    <property type="entry name" value="beta-beta-alpha zinc fingers"/>
    <property type="match status" value="3"/>
</dbReference>
<organism evidence="10 11">
    <name type="scientific">Folsomia candida</name>
    <name type="common">Springtail</name>
    <dbReference type="NCBI Taxonomy" id="158441"/>
    <lineage>
        <taxon>Eukaryota</taxon>
        <taxon>Metazoa</taxon>
        <taxon>Ecdysozoa</taxon>
        <taxon>Arthropoda</taxon>
        <taxon>Hexapoda</taxon>
        <taxon>Collembola</taxon>
        <taxon>Entomobryomorpha</taxon>
        <taxon>Isotomoidea</taxon>
        <taxon>Isotomidae</taxon>
        <taxon>Proisotominae</taxon>
        <taxon>Folsomia</taxon>
    </lineage>
</organism>
<evidence type="ECO:0000259" key="9">
    <source>
        <dbReference type="PROSITE" id="PS50157"/>
    </source>
</evidence>
<evidence type="ECO:0000256" key="7">
    <source>
        <dbReference type="PROSITE-ProRule" id="PRU00042"/>
    </source>
</evidence>
<feature type="domain" description="C2H2-type" evidence="9">
    <location>
        <begin position="457"/>
        <end position="479"/>
    </location>
</feature>
<dbReference type="Gene3D" id="3.30.160.60">
    <property type="entry name" value="Classic Zinc Finger"/>
    <property type="match status" value="5"/>
</dbReference>
<dbReference type="Pfam" id="PF12874">
    <property type="entry name" value="zf-met"/>
    <property type="match status" value="1"/>
</dbReference>
<dbReference type="InterPro" id="IPR036236">
    <property type="entry name" value="Znf_C2H2_sf"/>
</dbReference>
<dbReference type="OMA" id="IAVKCER"/>
<sequence length="551" mass="62193">MSLVKSCIFCPHVPTSFTKPQGSDDSIKKTINFVTKILDVGDHLLGDVKNLGTTGFCSECALIVSQVGEIYGKLAPLIDKIQQNLKSKEGQVLIKEENEESEEIAVKCERHIQNILEDDDYPQDGEGDDAEWSQLRIVDQKEDEDDDDEGELGRDPLENDVNPSSRGSSRCSSPGPIPTKKIKIAFAATQSHYPLLRSGVCNICGEKSKDLFYHREKHRPQTHTCPVCGDVFILTELFNTHRMLHDQQSSVVCPTCGITCPSGSAYLTHKSVTHGKIRARKVDLPPPPPAPKKIRGRECPICKKRYFGQARFQMHVRSHVPHKERKLTCEFCPFSMISPERMAIHIITKHEDDPNLEKKWKCDLCEDKKFASKVVFERHKELHKKFDKSGRTLKCEVCEYPFLPGDQDKLKKHMENFHDKTKKSVNQCTVEGCEFTSRQKFQMRRHEGDEHPELLIYSCGPCGKSYSSPVLLEIHTRTHGTGPFGCSVCKTVCPTGNELAQHLARHNGESIHPCDQCDLLFRNISLLIKHKMVKHNAPPGPTLVPSVQKSL</sequence>
<feature type="compositionally biased region" description="Acidic residues" evidence="8">
    <location>
        <begin position="116"/>
        <end position="131"/>
    </location>
</feature>
<dbReference type="OrthoDB" id="10039931at2759"/>
<comment type="subcellular location">
    <subcellularLocation>
        <location evidence="1">Nucleus</location>
    </subcellularLocation>
</comment>
<evidence type="ECO:0000256" key="8">
    <source>
        <dbReference type="SAM" id="MobiDB-lite"/>
    </source>
</evidence>
<evidence type="ECO:0000256" key="1">
    <source>
        <dbReference type="ARBA" id="ARBA00004123"/>
    </source>
</evidence>
<evidence type="ECO:0000256" key="3">
    <source>
        <dbReference type="ARBA" id="ARBA00022737"/>
    </source>
</evidence>
<feature type="compositionally biased region" description="Low complexity" evidence="8">
    <location>
        <begin position="163"/>
        <end position="174"/>
    </location>
</feature>
<keyword evidence="4 7" id="KW-0863">Zinc-finger</keyword>
<dbReference type="GO" id="GO:0005634">
    <property type="term" value="C:nucleus"/>
    <property type="evidence" value="ECO:0007669"/>
    <property type="project" value="UniProtKB-SubCell"/>
</dbReference>
<feature type="compositionally biased region" description="Acidic residues" evidence="8">
    <location>
        <begin position="141"/>
        <end position="150"/>
    </location>
</feature>
<evidence type="ECO:0000256" key="2">
    <source>
        <dbReference type="ARBA" id="ARBA00022723"/>
    </source>
</evidence>
<evidence type="ECO:0000256" key="4">
    <source>
        <dbReference type="ARBA" id="ARBA00022771"/>
    </source>
</evidence>
<evidence type="ECO:0000256" key="6">
    <source>
        <dbReference type="ARBA" id="ARBA00023242"/>
    </source>
</evidence>
<keyword evidence="6" id="KW-0539">Nucleus</keyword>
<feature type="domain" description="C2H2-type" evidence="9">
    <location>
        <begin position="223"/>
        <end position="250"/>
    </location>
</feature>
<dbReference type="PANTHER" id="PTHR24376">
    <property type="entry name" value="ZINC FINGER PROTEIN"/>
    <property type="match status" value="1"/>
</dbReference>
<dbReference type="SMART" id="SM00355">
    <property type="entry name" value="ZnF_C2H2"/>
    <property type="match status" value="11"/>
</dbReference>